<dbReference type="Pfam" id="PF01807">
    <property type="entry name" value="Zn_ribbon_DnaG"/>
    <property type="match status" value="1"/>
</dbReference>
<dbReference type="Pfam" id="PF08275">
    <property type="entry name" value="DNAG_N"/>
    <property type="match status" value="1"/>
</dbReference>
<evidence type="ECO:0000313" key="16">
    <source>
        <dbReference type="EMBL" id="KRL04317.1"/>
    </source>
</evidence>
<keyword evidence="11 12" id="KW-0804">Transcription</keyword>
<dbReference type="GO" id="GO:1990077">
    <property type="term" value="C:primosome complex"/>
    <property type="evidence" value="ECO:0007669"/>
    <property type="project" value="UniProtKB-KW"/>
</dbReference>
<evidence type="ECO:0000256" key="7">
    <source>
        <dbReference type="ARBA" id="ARBA00022771"/>
    </source>
</evidence>
<comment type="cofactor">
    <cofactor evidence="12 13 14">
        <name>Zn(2+)</name>
        <dbReference type="ChEBI" id="CHEBI:29105"/>
    </cofactor>
    <text evidence="12 13 14">Binds 1 zinc ion per monomer.</text>
</comment>
<name>A0A0R1M7L6_9LACO</name>
<dbReference type="Pfam" id="PF10410">
    <property type="entry name" value="DnaB_bind"/>
    <property type="match status" value="1"/>
</dbReference>
<keyword evidence="4 12" id="KW-0548">Nucleotidyltransferase</keyword>
<dbReference type="NCBIfam" id="TIGR01391">
    <property type="entry name" value="dnaG"/>
    <property type="match status" value="1"/>
</dbReference>
<sequence length="632" mass="72762">MCGFYVLEVFLEVKRGDFLSRRIPEEVIENVRSNVNIVDVVSQYVQLSKSGKNFFGLCPFHEEKTPSFSVSEEKQIFHCFSCHRGGNVFKFIMEVENVSFPEAVLRVAELGNVQLDDELLKFRSDSTENESSDATKLKNLYNEAAKLFHHILVNTVMGEDAMQYLLKRGLTAEMITEFNLGFAPDKQLLLPFLQEKKADQDLLHRSGLFIETTEGKLRERFRNRIIFPIRDAQERTVAFSGRLLEKNSNLPKYLNSPETAIFNKRKLLFNFDKAKGEIRQKKFAILFEGFMDVLAAYRSGIKNGVASMGTSLTNEQVYLLERATQKLYICYDGDVPGQTATARALSLLDPVTKMTLGVIRMPEALDPDEYVQKYGTDAFKEIAQNTHETALAFYLHYYEQGRNLDNEDDQLAYLADVLKQLAQVISPVEQDIYLNQLAKRFGLEKSSLLSQLNEFIRKTGKNRKKVQATGKKGLLASNPEKKKSYDKVEKAERLLLYRLLHSANIRLKLRQLTGYSFVHDAYQELYTIAEGYFNVYPEYETARFLDFLDDDGLRQLLIELELENYSREENEEEFSDCVSVIMRQSPLEQHIKEIKQQLADAKRMNNEKLITKLTIELVALLRRQQEAKSASL</sequence>
<dbReference type="PIRSF" id="PIRSF002811">
    <property type="entry name" value="DnaG"/>
    <property type="match status" value="1"/>
</dbReference>
<evidence type="ECO:0000256" key="12">
    <source>
        <dbReference type="HAMAP-Rule" id="MF_00974"/>
    </source>
</evidence>
<dbReference type="InterPro" id="IPR050219">
    <property type="entry name" value="DnaG_primase"/>
</dbReference>
<reference evidence="16 17" key="1">
    <citation type="journal article" date="2015" name="Genome Announc.">
        <title>Expanding the biotechnology potential of lactobacilli through comparative genomics of 213 strains and associated genera.</title>
        <authorList>
            <person name="Sun Z."/>
            <person name="Harris H.M."/>
            <person name="McCann A."/>
            <person name="Guo C."/>
            <person name="Argimon S."/>
            <person name="Zhang W."/>
            <person name="Yang X."/>
            <person name="Jeffery I.B."/>
            <person name="Cooney J.C."/>
            <person name="Kagawa T.F."/>
            <person name="Liu W."/>
            <person name="Song Y."/>
            <person name="Salvetti E."/>
            <person name="Wrobel A."/>
            <person name="Rasinkangas P."/>
            <person name="Parkhill J."/>
            <person name="Rea M.C."/>
            <person name="O'Sullivan O."/>
            <person name="Ritari J."/>
            <person name="Douillard F.P."/>
            <person name="Paul Ross R."/>
            <person name="Yang R."/>
            <person name="Briner A.E."/>
            <person name="Felis G.E."/>
            <person name="de Vos W.M."/>
            <person name="Barrangou R."/>
            <person name="Klaenhammer T.R."/>
            <person name="Caufield P.W."/>
            <person name="Cui Y."/>
            <person name="Zhang H."/>
            <person name="O'Toole P.W."/>
        </authorList>
    </citation>
    <scope>NUCLEOTIDE SEQUENCE [LARGE SCALE GENOMIC DNA]</scope>
    <source>
        <strain evidence="16 17">DSM 19972</strain>
    </source>
</reference>
<keyword evidence="6 12" id="KW-0479">Metal-binding</keyword>
<evidence type="ECO:0000256" key="4">
    <source>
        <dbReference type="ARBA" id="ARBA00022695"/>
    </source>
</evidence>
<dbReference type="InterPro" id="IPR006171">
    <property type="entry name" value="TOPRIM_dom"/>
</dbReference>
<evidence type="ECO:0000256" key="13">
    <source>
        <dbReference type="PIRNR" id="PIRNR002811"/>
    </source>
</evidence>
<dbReference type="GO" id="GO:0003677">
    <property type="term" value="F:DNA binding"/>
    <property type="evidence" value="ECO:0007669"/>
    <property type="project" value="UniProtKB-KW"/>
</dbReference>
<evidence type="ECO:0000256" key="1">
    <source>
        <dbReference type="ARBA" id="ARBA00022478"/>
    </source>
</evidence>
<evidence type="ECO:0000256" key="11">
    <source>
        <dbReference type="ARBA" id="ARBA00023163"/>
    </source>
</evidence>
<comment type="catalytic activity">
    <reaction evidence="12">
        <text>ssDNA + n NTP = ssDNA/pppN(pN)n-1 hybrid + (n-1) diphosphate.</text>
        <dbReference type="EC" id="2.7.7.101"/>
    </reaction>
</comment>
<feature type="domain" description="Toprim" evidence="15">
    <location>
        <begin position="282"/>
        <end position="364"/>
    </location>
</feature>
<dbReference type="InterPro" id="IPR002694">
    <property type="entry name" value="Znf_CHC2"/>
</dbReference>
<keyword evidence="17" id="KW-1185">Reference proteome</keyword>
<organism evidence="16 17">
    <name type="scientific">Liquorilactobacillus oeni DSM 19972</name>
    <dbReference type="NCBI Taxonomy" id="1423777"/>
    <lineage>
        <taxon>Bacteria</taxon>
        <taxon>Bacillati</taxon>
        <taxon>Bacillota</taxon>
        <taxon>Bacilli</taxon>
        <taxon>Lactobacillales</taxon>
        <taxon>Lactobacillaceae</taxon>
        <taxon>Liquorilactobacillus</taxon>
    </lineage>
</organism>
<comment type="subunit">
    <text evidence="12">Monomer. Interacts with DnaB.</text>
</comment>
<evidence type="ECO:0000256" key="5">
    <source>
        <dbReference type="ARBA" id="ARBA00022705"/>
    </source>
</evidence>
<evidence type="ECO:0000256" key="9">
    <source>
        <dbReference type="ARBA" id="ARBA00022842"/>
    </source>
</evidence>
<dbReference type="Pfam" id="PF13155">
    <property type="entry name" value="Toprim_2"/>
    <property type="match status" value="1"/>
</dbReference>
<dbReference type="InterPro" id="IPR019475">
    <property type="entry name" value="DNA_primase_DnaB-bd"/>
</dbReference>
<dbReference type="GO" id="GO:0003899">
    <property type="term" value="F:DNA-directed RNA polymerase activity"/>
    <property type="evidence" value="ECO:0007669"/>
    <property type="project" value="UniProtKB-UniRule"/>
</dbReference>
<dbReference type="PANTHER" id="PTHR30313">
    <property type="entry name" value="DNA PRIMASE"/>
    <property type="match status" value="1"/>
</dbReference>
<dbReference type="EMBL" id="AZEH01000039">
    <property type="protein sequence ID" value="KRL04317.1"/>
    <property type="molecule type" value="Genomic_DNA"/>
</dbReference>
<comment type="caution">
    <text evidence="16">The sequence shown here is derived from an EMBL/GenBank/DDBJ whole genome shotgun (WGS) entry which is preliminary data.</text>
</comment>
<evidence type="ECO:0000256" key="10">
    <source>
        <dbReference type="ARBA" id="ARBA00023125"/>
    </source>
</evidence>
<dbReference type="PROSITE" id="PS50880">
    <property type="entry name" value="TOPRIM"/>
    <property type="match status" value="1"/>
</dbReference>
<dbReference type="HAMAP" id="MF_00974">
    <property type="entry name" value="DNA_primase_DnaG"/>
    <property type="match status" value="1"/>
</dbReference>
<dbReference type="PANTHER" id="PTHR30313:SF2">
    <property type="entry name" value="DNA PRIMASE"/>
    <property type="match status" value="1"/>
</dbReference>
<dbReference type="InterPro" id="IPR030846">
    <property type="entry name" value="DnaG_bac"/>
</dbReference>
<evidence type="ECO:0000256" key="6">
    <source>
        <dbReference type="ARBA" id="ARBA00022723"/>
    </source>
</evidence>
<keyword evidence="7 12" id="KW-0863">Zinc-finger</keyword>
<keyword evidence="5 12" id="KW-0235">DNA replication</keyword>
<evidence type="ECO:0000313" key="17">
    <source>
        <dbReference type="Proteomes" id="UP000051686"/>
    </source>
</evidence>
<dbReference type="AlphaFoldDB" id="A0A0R1M7L6"/>
<dbReference type="GO" id="GO:0000428">
    <property type="term" value="C:DNA-directed RNA polymerase complex"/>
    <property type="evidence" value="ECO:0007669"/>
    <property type="project" value="UniProtKB-KW"/>
</dbReference>
<dbReference type="EC" id="2.7.7.101" evidence="12"/>
<dbReference type="Gene3D" id="3.90.580.10">
    <property type="entry name" value="Zinc finger, CHC2-type domain"/>
    <property type="match status" value="1"/>
</dbReference>
<evidence type="ECO:0000256" key="14">
    <source>
        <dbReference type="PIRSR" id="PIRSR002811-1"/>
    </source>
</evidence>
<dbReference type="Gene3D" id="3.40.1360.10">
    <property type="match status" value="1"/>
</dbReference>
<dbReference type="CDD" id="cd03364">
    <property type="entry name" value="TOPRIM_DnaG_primases"/>
    <property type="match status" value="1"/>
</dbReference>
<dbReference type="InterPro" id="IPR034151">
    <property type="entry name" value="TOPRIM_DnaG_bac"/>
</dbReference>
<dbReference type="Gene3D" id="1.10.860.10">
    <property type="entry name" value="DNAb Helicase, Chain A"/>
    <property type="match status" value="1"/>
</dbReference>
<dbReference type="SUPFAM" id="SSF57783">
    <property type="entry name" value="Zinc beta-ribbon"/>
    <property type="match status" value="1"/>
</dbReference>
<dbReference type="InterPro" id="IPR036977">
    <property type="entry name" value="DNA_primase_Znf_CHC2"/>
</dbReference>
<dbReference type="FunFam" id="3.90.580.10:FF:000001">
    <property type="entry name" value="DNA primase"/>
    <property type="match status" value="1"/>
</dbReference>
<dbReference type="PATRIC" id="fig|1423777.3.peg.1491"/>
<comment type="function">
    <text evidence="12 13">RNA polymerase that catalyzes the synthesis of short RNA molecules used as primers for DNA polymerase during DNA replication.</text>
</comment>
<dbReference type="GO" id="GO:0008270">
    <property type="term" value="F:zinc ion binding"/>
    <property type="evidence" value="ECO:0007669"/>
    <property type="project" value="UniProtKB-UniRule"/>
</dbReference>
<dbReference type="SUPFAM" id="SSF56731">
    <property type="entry name" value="DNA primase core"/>
    <property type="match status" value="1"/>
</dbReference>
<evidence type="ECO:0000256" key="2">
    <source>
        <dbReference type="ARBA" id="ARBA00022515"/>
    </source>
</evidence>
<keyword evidence="10 12" id="KW-0238">DNA-binding</keyword>
<dbReference type="InterPro" id="IPR037068">
    <property type="entry name" value="DNA_primase_core_N_sf"/>
</dbReference>
<evidence type="ECO:0000256" key="8">
    <source>
        <dbReference type="ARBA" id="ARBA00022833"/>
    </source>
</evidence>
<dbReference type="SMART" id="SM00493">
    <property type="entry name" value="TOPRIM"/>
    <property type="match status" value="1"/>
</dbReference>
<comment type="domain">
    <text evidence="12">Contains an N-terminal zinc-binding domain, a central core domain that contains the primase activity, and a C-terminal DnaB-binding domain.</text>
</comment>
<keyword evidence="8 12" id="KW-0862">Zinc</keyword>
<dbReference type="GO" id="GO:0006269">
    <property type="term" value="P:DNA replication, synthesis of primer"/>
    <property type="evidence" value="ECO:0007669"/>
    <property type="project" value="UniProtKB-UniRule"/>
</dbReference>
<dbReference type="GO" id="GO:0005737">
    <property type="term" value="C:cytoplasm"/>
    <property type="evidence" value="ECO:0007669"/>
    <property type="project" value="TreeGrafter"/>
</dbReference>
<dbReference type="STRING" id="1423777.FD46_GL001442"/>
<comment type="similarity">
    <text evidence="12 13">Belongs to the DnaG primase family.</text>
</comment>
<gene>
    <name evidence="12" type="primary">dnaG</name>
    <name evidence="16" type="ORF">FD46_GL001442</name>
</gene>
<dbReference type="InterPro" id="IPR006295">
    <property type="entry name" value="DNA_primase_DnaG"/>
</dbReference>
<feature type="zinc finger region" description="CHC2-type" evidence="12 14">
    <location>
        <begin position="58"/>
        <end position="82"/>
    </location>
</feature>
<dbReference type="Gene3D" id="3.90.980.10">
    <property type="entry name" value="DNA primase, catalytic core, N-terminal domain"/>
    <property type="match status" value="1"/>
</dbReference>
<dbReference type="InterPro" id="IPR013264">
    <property type="entry name" value="DNAG_N"/>
</dbReference>
<proteinExistence type="inferred from homology"/>
<accession>A0A0R1M7L6</accession>
<keyword evidence="1 12" id="KW-0240">DNA-directed RNA polymerase</keyword>
<protein>
    <recommendedName>
        <fullName evidence="12 13">DNA primase</fullName>
        <ecNumber evidence="12">2.7.7.101</ecNumber>
    </recommendedName>
</protein>
<keyword evidence="3 12" id="KW-0808">Transferase</keyword>
<dbReference type="Proteomes" id="UP000051686">
    <property type="component" value="Unassembled WGS sequence"/>
</dbReference>
<dbReference type="SMART" id="SM00400">
    <property type="entry name" value="ZnF_CHCC"/>
    <property type="match status" value="1"/>
</dbReference>
<evidence type="ECO:0000256" key="3">
    <source>
        <dbReference type="ARBA" id="ARBA00022679"/>
    </source>
</evidence>
<evidence type="ECO:0000259" key="15">
    <source>
        <dbReference type="PROSITE" id="PS50880"/>
    </source>
</evidence>
<dbReference type="InterPro" id="IPR016136">
    <property type="entry name" value="DNA_helicase_N/primase_C"/>
</dbReference>
<keyword evidence="9" id="KW-0460">Magnesium</keyword>
<keyword evidence="2 12" id="KW-0639">Primosome</keyword>